<evidence type="ECO:0000256" key="7">
    <source>
        <dbReference type="RuleBase" id="RU368100"/>
    </source>
</evidence>
<dbReference type="GO" id="GO:0006614">
    <property type="term" value="P:SRP-dependent cotranslational protein targeting to membrane"/>
    <property type="evidence" value="ECO:0007669"/>
    <property type="project" value="UniProtKB-UniRule"/>
</dbReference>
<keyword evidence="4 7" id="KW-0694">RNA-binding</keyword>
<dbReference type="GO" id="GO:0008312">
    <property type="term" value="F:7S RNA binding"/>
    <property type="evidence" value="ECO:0007669"/>
    <property type="project" value="UniProtKB-UniRule"/>
</dbReference>
<dbReference type="PANTHER" id="PTHR12013">
    <property type="entry name" value="SIGNAL RECOGNITION PARTICLE 14 KD PROTEIN"/>
    <property type="match status" value="1"/>
</dbReference>
<evidence type="ECO:0000313" key="10">
    <source>
        <dbReference type="Proteomes" id="UP000297245"/>
    </source>
</evidence>
<dbReference type="GO" id="GO:0030942">
    <property type="term" value="F:endoplasmic reticulum signal peptide binding"/>
    <property type="evidence" value="ECO:0007669"/>
    <property type="project" value="UniProtKB-UniRule"/>
</dbReference>
<comment type="subunit">
    <text evidence="7">Component of a fungal signal recognition particle (SRP) complex that consists of a 7SL RNA molecule (scR1) and at least six protein subunits: SRP72, SRP68, SRP54, SEC65, SRP21 and SRP14.</text>
</comment>
<dbReference type="InterPro" id="IPR009018">
    <property type="entry name" value="Signal_recog_particle_SRP9/14"/>
</dbReference>
<comment type="similarity">
    <text evidence="2 7">Belongs to the SRP14 family.</text>
</comment>
<organism evidence="9 10">
    <name type="scientific">Dendrothele bispora (strain CBS 962.96)</name>
    <dbReference type="NCBI Taxonomy" id="1314807"/>
    <lineage>
        <taxon>Eukaryota</taxon>
        <taxon>Fungi</taxon>
        <taxon>Dikarya</taxon>
        <taxon>Basidiomycota</taxon>
        <taxon>Agaricomycotina</taxon>
        <taxon>Agaricomycetes</taxon>
        <taxon>Agaricomycetidae</taxon>
        <taxon>Agaricales</taxon>
        <taxon>Agaricales incertae sedis</taxon>
        <taxon>Dendrothele</taxon>
    </lineage>
</organism>
<evidence type="ECO:0000256" key="8">
    <source>
        <dbReference type="SAM" id="MobiDB-lite"/>
    </source>
</evidence>
<proteinExistence type="inferred from homology"/>
<evidence type="ECO:0000256" key="4">
    <source>
        <dbReference type="ARBA" id="ARBA00022884"/>
    </source>
</evidence>
<evidence type="ECO:0000256" key="6">
    <source>
        <dbReference type="ARBA" id="ARBA00023274"/>
    </source>
</evidence>
<comment type="subcellular location">
    <subcellularLocation>
        <location evidence="1 7">Cytoplasm</location>
    </subcellularLocation>
</comment>
<evidence type="ECO:0000313" key="9">
    <source>
        <dbReference type="EMBL" id="THU92258.1"/>
    </source>
</evidence>
<reference evidence="9 10" key="1">
    <citation type="journal article" date="2019" name="Nat. Ecol. Evol.">
        <title>Megaphylogeny resolves global patterns of mushroom evolution.</title>
        <authorList>
            <person name="Varga T."/>
            <person name="Krizsan K."/>
            <person name="Foldi C."/>
            <person name="Dima B."/>
            <person name="Sanchez-Garcia M."/>
            <person name="Sanchez-Ramirez S."/>
            <person name="Szollosi G.J."/>
            <person name="Szarkandi J.G."/>
            <person name="Papp V."/>
            <person name="Albert L."/>
            <person name="Andreopoulos W."/>
            <person name="Angelini C."/>
            <person name="Antonin V."/>
            <person name="Barry K.W."/>
            <person name="Bougher N.L."/>
            <person name="Buchanan P."/>
            <person name="Buyck B."/>
            <person name="Bense V."/>
            <person name="Catcheside P."/>
            <person name="Chovatia M."/>
            <person name="Cooper J."/>
            <person name="Damon W."/>
            <person name="Desjardin D."/>
            <person name="Finy P."/>
            <person name="Geml J."/>
            <person name="Haridas S."/>
            <person name="Hughes K."/>
            <person name="Justo A."/>
            <person name="Karasinski D."/>
            <person name="Kautmanova I."/>
            <person name="Kiss B."/>
            <person name="Kocsube S."/>
            <person name="Kotiranta H."/>
            <person name="LaButti K.M."/>
            <person name="Lechner B.E."/>
            <person name="Liimatainen K."/>
            <person name="Lipzen A."/>
            <person name="Lukacs Z."/>
            <person name="Mihaltcheva S."/>
            <person name="Morgado L.N."/>
            <person name="Niskanen T."/>
            <person name="Noordeloos M.E."/>
            <person name="Ohm R.A."/>
            <person name="Ortiz-Santana B."/>
            <person name="Ovrebo C."/>
            <person name="Racz N."/>
            <person name="Riley R."/>
            <person name="Savchenko A."/>
            <person name="Shiryaev A."/>
            <person name="Soop K."/>
            <person name="Spirin V."/>
            <person name="Szebenyi C."/>
            <person name="Tomsovsky M."/>
            <person name="Tulloss R.E."/>
            <person name="Uehling J."/>
            <person name="Grigoriev I.V."/>
            <person name="Vagvolgyi C."/>
            <person name="Papp T."/>
            <person name="Martin F.M."/>
            <person name="Miettinen O."/>
            <person name="Hibbett D.S."/>
            <person name="Nagy L.G."/>
        </authorList>
    </citation>
    <scope>NUCLEOTIDE SEQUENCE [LARGE SCALE GENOMIC DNA]</scope>
    <source>
        <strain evidence="9 10">CBS 962.96</strain>
    </source>
</reference>
<keyword evidence="3 7" id="KW-0963">Cytoplasm</keyword>
<evidence type="ECO:0000256" key="5">
    <source>
        <dbReference type="ARBA" id="ARBA00023135"/>
    </source>
</evidence>
<name>A0A4S8LTI0_DENBC</name>
<dbReference type="Proteomes" id="UP000297245">
    <property type="component" value="Unassembled WGS sequence"/>
</dbReference>
<feature type="compositionally biased region" description="Basic and acidic residues" evidence="8">
    <location>
        <begin position="144"/>
        <end position="171"/>
    </location>
</feature>
<sequence length="171" mass="19838">MQLVDNDTFLKELAALFERSKAQGSIWLTHKRLTHDDEGDKAMKPAENVEDDKEYQCLVRVSYRGKEKFSTRVHPSDLHTFHATYGALLKSSMTTLRKRDKKREKQRAEAAAAHKKKLSETVQIDGPKRGKGRRKRQRQIKAAIKRDEALKAVEQRQKEREEKRKQAEVGV</sequence>
<feature type="compositionally biased region" description="Basic residues" evidence="8">
    <location>
        <begin position="129"/>
        <end position="139"/>
    </location>
</feature>
<comment type="function">
    <text evidence="7">Component of the signal recognition particle (SRP) complex, a ribonucleoprotein complex that mediates the cotranslational targeting of secretory and membrane proteins to the endoplasmic reticulum (ER).</text>
</comment>
<dbReference type="GO" id="GO:0005786">
    <property type="term" value="C:signal recognition particle, endoplasmic reticulum targeting"/>
    <property type="evidence" value="ECO:0007669"/>
    <property type="project" value="UniProtKB-UniRule"/>
</dbReference>
<dbReference type="AlphaFoldDB" id="A0A4S8LTI0"/>
<evidence type="ECO:0000256" key="2">
    <source>
        <dbReference type="ARBA" id="ARBA00010349"/>
    </source>
</evidence>
<dbReference type="OrthoDB" id="19209at2759"/>
<dbReference type="SUPFAM" id="SSF54762">
    <property type="entry name" value="Signal recognition particle alu RNA binding heterodimer, SRP9/14"/>
    <property type="match status" value="1"/>
</dbReference>
<feature type="compositionally biased region" description="Basic residues" evidence="8">
    <location>
        <begin position="96"/>
        <end position="105"/>
    </location>
</feature>
<keyword evidence="6 7" id="KW-0687">Ribonucleoprotein</keyword>
<protein>
    <recommendedName>
        <fullName evidence="7">Signal recognition particle subunit SRP14</fullName>
    </recommendedName>
    <alternativeName>
        <fullName evidence="7">Signal recognition particle 14 kDa protein</fullName>
    </alternativeName>
</protein>
<gene>
    <name evidence="9" type="ORF">K435DRAFT_967739</name>
</gene>
<dbReference type="InterPro" id="IPR003210">
    <property type="entry name" value="Signal_recog_particle_SRP14"/>
</dbReference>
<feature type="region of interest" description="Disordered" evidence="8">
    <location>
        <begin position="94"/>
        <end position="171"/>
    </location>
</feature>
<keyword evidence="5 7" id="KW-0733">Signal recognition particle</keyword>
<accession>A0A4S8LTI0</accession>
<evidence type="ECO:0000256" key="1">
    <source>
        <dbReference type="ARBA" id="ARBA00004496"/>
    </source>
</evidence>
<evidence type="ECO:0000256" key="3">
    <source>
        <dbReference type="ARBA" id="ARBA00022490"/>
    </source>
</evidence>
<keyword evidence="10" id="KW-1185">Reference proteome</keyword>
<dbReference type="Gene3D" id="3.30.720.10">
    <property type="entry name" value="Signal recognition particle alu RNA binding heterodimer, srp9/1"/>
    <property type="match status" value="1"/>
</dbReference>
<dbReference type="Pfam" id="PF02290">
    <property type="entry name" value="SRP14"/>
    <property type="match status" value="1"/>
</dbReference>
<dbReference type="EMBL" id="ML179284">
    <property type="protein sequence ID" value="THU92258.1"/>
    <property type="molecule type" value="Genomic_DNA"/>
</dbReference>